<evidence type="ECO:0000256" key="2">
    <source>
        <dbReference type="ARBA" id="ARBA00029460"/>
    </source>
</evidence>
<dbReference type="Gene3D" id="3.10.290.10">
    <property type="entry name" value="RNA-binding S4 domain"/>
    <property type="match status" value="1"/>
</dbReference>
<comment type="similarity">
    <text evidence="2">Belongs to the TlyA family.</text>
</comment>
<dbReference type="FunCoup" id="A0A3N1G8Z6">
    <property type="interactions" value="94"/>
</dbReference>
<dbReference type="SMART" id="SM00363">
    <property type="entry name" value="S4"/>
    <property type="match status" value="1"/>
</dbReference>
<feature type="region of interest" description="Disordered" evidence="4">
    <location>
        <begin position="40"/>
        <end position="76"/>
    </location>
</feature>
<evidence type="ECO:0000256" key="4">
    <source>
        <dbReference type="SAM" id="MobiDB-lite"/>
    </source>
</evidence>
<dbReference type="Pfam" id="PF01479">
    <property type="entry name" value="S4"/>
    <property type="match status" value="1"/>
</dbReference>
<reference evidence="6 7" key="1">
    <citation type="journal article" date="2015" name="Stand. Genomic Sci.">
        <title>Genomic Encyclopedia of Bacterial and Archaeal Type Strains, Phase III: the genomes of soil and plant-associated and newly described type strains.</title>
        <authorList>
            <person name="Whitman W.B."/>
            <person name="Woyke T."/>
            <person name="Klenk H.P."/>
            <person name="Zhou Y."/>
            <person name="Lilburn T.G."/>
            <person name="Beck B.J."/>
            <person name="De Vos P."/>
            <person name="Vandamme P."/>
            <person name="Eisen J.A."/>
            <person name="Garrity G."/>
            <person name="Hugenholtz P."/>
            <person name="Kyrpides N.C."/>
        </authorList>
    </citation>
    <scope>NUCLEOTIDE SEQUENCE [LARGE SCALE GENOMIC DNA]</scope>
    <source>
        <strain evidence="6 7">CECT 7306</strain>
    </source>
</reference>
<keyword evidence="7" id="KW-1185">Reference proteome</keyword>
<name>A0A3N1G8Z6_9ACTN</name>
<dbReference type="InterPro" id="IPR047048">
    <property type="entry name" value="TlyA"/>
</dbReference>
<dbReference type="GO" id="GO:0003723">
    <property type="term" value="F:RNA binding"/>
    <property type="evidence" value="ECO:0007669"/>
    <property type="project" value="UniProtKB-KW"/>
</dbReference>
<evidence type="ECO:0000256" key="1">
    <source>
        <dbReference type="ARBA" id="ARBA00022884"/>
    </source>
</evidence>
<dbReference type="GO" id="GO:0032259">
    <property type="term" value="P:methylation"/>
    <property type="evidence" value="ECO:0007669"/>
    <property type="project" value="UniProtKB-KW"/>
</dbReference>
<dbReference type="InterPro" id="IPR002877">
    <property type="entry name" value="RNA_MeTrfase_FtsJ_dom"/>
</dbReference>
<gene>
    <name evidence="6" type="ORF">EDC03_3265</name>
</gene>
<dbReference type="InterPro" id="IPR004538">
    <property type="entry name" value="Hemolysin_A/TlyA"/>
</dbReference>
<dbReference type="CDD" id="cd00165">
    <property type="entry name" value="S4"/>
    <property type="match status" value="1"/>
</dbReference>
<dbReference type="GO" id="GO:0008168">
    <property type="term" value="F:methyltransferase activity"/>
    <property type="evidence" value="ECO:0007669"/>
    <property type="project" value="UniProtKB-KW"/>
</dbReference>
<evidence type="ECO:0000313" key="6">
    <source>
        <dbReference type="EMBL" id="ROP26628.1"/>
    </source>
</evidence>
<dbReference type="InterPro" id="IPR029063">
    <property type="entry name" value="SAM-dependent_MTases_sf"/>
</dbReference>
<dbReference type="InterPro" id="IPR036986">
    <property type="entry name" value="S4_RNA-bd_sf"/>
</dbReference>
<feature type="compositionally biased region" description="Low complexity" evidence="4">
    <location>
        <begin position="62"/>
        <end position="71"/>
    </location>
</feature>
<evidence type="ECO:0000259" key="5">
    <source>
        <dbReference type="SMART" id="SM00363"/>
    </source>
</evidence>
<dbReference type="OrthoDB" id="9784736at2"/>
<dbReference type="EMBL" id="RJKN01000011">
    <property type="protein sequence ID" value="ROP26628.1"/>
    <property type="molecule type" value="Genomic_DNA"/>
</dbReference>
<dbReference type="SUPFAM" id="SSF53335">
    <property type="entry name" value="S-adenosyl-L-methionine-dependent methyltransferases"/>
    <property type="match status" value="1"/>
</dbReference>
<dbReference type="SUPFAM" id="SSF55174">
    <property type="entry name" value="Alpha-L RNA-binding motif"/>
    <property type="match status" value="1"/>
</dbReference>
<keyword evidence="6" id="KW-0808">Transferase</keyword>
<accession>A0A3N1G8Z6</accession>
<dbReference type="CDD" id="cd02440">
    <property type="entry name" value="AdoMet_MTases"/>
    <property type="match status" value="1"/>
</dbReference>
<dbReference type="PROSITE" id="PS50889">
    <property type="entry name" value="S4"/>
    <property type="match status" value="1"/>
</dbReference>
<dbReference type="AlphaFoldDB" id="A0A3N1G8Z6"/>
<dbReference type="Pfam" id="PF01728">
    <property type="entry name" value="FtsJ"/>
    <property type="match status" value="1"/>
</dbReference>
<evidence type="ECO:0000313" key="7">
    <source>
        <dbReference type="Proteomes" id="UP000276232"/>
    </source>
</evidence>
<dbReference type="PIRSF" id="PIRSF005578">
    <property type="entry name" value="TlyA"/>
    <property type="match status" value="1"/>
</dbReference>
<comment type="caution">
    <text evidence="6">The sequence shown here is derived from an EMBL/GenBank/DDBJ whole genome shotgun (WGS) entry which is preliminary data.</text>
</comment>
<dbReference type="InterPro" id="IPR002942">
    <property type="entry name" value="S4_RNA-bd"/>
</dbReference>
<keyword evidence="6" id="KW-0489">Methyltransferase</keyword>
<dbReference type="PANTHER" id="PTHR32319:SF0">
    <property type="entry name" value="BACTERIAL HEMOLYSIN-LIKE PROTEIN"/>
    <property type="match status" value="1"/>
</dbReference>
<organism evidence="6 7">
    <name type="scientific">Pseudokineococcus lusitanus</name>
    <dbReference type="NCBI Taxonomy" id="763993"/>
    <lineage>
        <taxon>Bacteria</taxon>
        <taxon>Bacillati</taxon>
        <taxon>Actinomycetota</taxon>
        <taxon>Actinomycetes</taxon>
        <taxon>Kineosporiales</taxon>
        <taxon>Kineosporiaceae</taxon>
        <taxon>Pseudokineococcus</taxon>
    </lineage>
</organism>
<protein>
    <submittedName>
        <fullName evidence="6">23S rRNA (Cytidine1920-2'-O)/16S rRNA (Cytidine1409-2'-O)-methyltransferase</fullName>
    </submittedName>
</protein>
<dbReference type="RefSeq" id="WP_123381332.1">
    <property type="nucleotide sequence ID" value="NZ_RJKN01000011.1"/>
</dbReference>
<sequence length="309" mass="31421">MSAPRRRRLDAELVRRGLARSRVEAAELVDAGAVLVRGQRATKAASQVDPADPLLVEEARPGDGPTPTDPGAPRRRWASRGAHKLTGALEACPDVVVAGRRALDAGASTGGFTDVLLDRGVGRVLAVDVGYGQLAWAVRSDPRVVVLDRTNVRALGAEVVREHLGELPGLVVADLSFISLRLVLPALAACSAPGADHLLMVKPQFEVGRDRLGAGGVVRDPAARRDAVTAVAAAARDEGLAVVACAASPLPGPSGNVEYFLRLRTPGGPADPAGPPALGAAEVDAAVAAAVEQGPTGAAPAAARAGATP</sequence>
<dbReference type="PANTHER" id="PTHR32319">
    <property type="entry name" value="BACTERIAL HEMOLYSIN-LIKE PROTEIN"/>
    <property type="match status" value="1"/>
</dbReference>
<dbReference type="Proteomes" id="UP000276232">
    <property type="component" value="Unassembled WGS sequence"/>
</dbReference>
<dbReference type="InParanoid" id="A0A3N1G8Z6"/>
<dbReference type="Gene3D" id="3.40.50.150">
    <property type="entry name" value="Vaccinia Virus protein VP39"/>
    <property type="match status" value="1"/>
</dbReference>
<proteinExistence type="inferred from homology"/>
<evidence type="ECO:0000256" key="3">
    <source>
        <dbReference type="PROSITE-ProRule" id="PRU00182"/>
    </source>
</evidence>
<feature type="domain" description="RNA-binding S4" evidence="5">
    <location>
        <begin position="7"/>
        <end position="67"/>
    </location>
</feature>
<keyword evidence="1 3" id="KW-0694">RNA-binding</keyword>